<dbReference type="Gene3D" id="1.10.1380.10">
    <property type="entry name" value="Neutral endopeptidase , domain2"/>
    <property type="match status" value="1"/>
</dbReference>
<dbReference type="Pfam" id="PF05649">
    <property type="entry name" value="Peptidase_M13_N"/>
    <property type="match status" value="1"/>
</dbReference>
<dbReference type="PROSITE" id="PS51885">
    <property type="entry name" value="NEPRILYSIN"/>
    <property type="match status" value="1"/>
</dbReference>
<keyword evidence="7" id="KW-0482">Metalloprotease</keyword>
<dbReference type="AlphaFoldDB" id="A0A1L4FRX9"/>
<evidence type="ECO:0000313" key="11">
    <source>
        <dbReference type="Proteomes" id="UP000184322"/>
    </source>
</evidence>
<evidence type="ECO:0000256" key="7">
    <source>
        <dbReference type="ARBA" id="ARBA00023049"/>
    </source>
</evidence>
<evidence type="ECO:0000256" key="6">
    <source>
        <dbReference type="ARBA" id="ARBA00022833"/>
    </source>
</evidence>
<comment type="similarity">
    <text evidence="2">Belongs to the peptidase M13 family.</text>
</comment>
<sequence>MDKNLLKNDFYDALNKEWLDSHEIPADRSSIGTFVVLDLELEKLLINLSKGWASGSKELPNDSRIHEYAKFYQMVSDWETRKKLGMDPIRPIISKIESLKSFSEINEKFVELSDEIYGLPYSVDCYNDFKNSEIYTMWLGVPGIILPEKKQYQDEKRKSELLNKYSEVARKLLVKFGKNESEIDRIIANTLKFDELLVAMQLSSEERAIVTNFYNPTELTVLKEKFGFDIDVHVKQLVNQDVEKIILGSAHILDNFGKIFTEENFEMYRDFLVVKNLFFFAKFLDNDTRILSGEYGRFVSGTKEAESEEKNAHNTALSFFNMPVGQYYGIEYFGPKAKKDVENMIHNMVQVYKERLEKNTFLTPKTIEKAILKLNTLNIMVGYPEEIEPYYDEYKVQTYTDGGNIISNIINFGKLSTRWNLSRYNQKVNKKLWGMTPAMINAYYSPTTNSIVFPAGILQKPFYSLDQDSSQNFGGIGTVIAHEISHGFDNNGALFDEKGNMQNWWTEEDFAKFKEKTQDVINLFEGVETAYGPCNGKLTVSENIADMGGFACALEAAKRESDYNIRHFFENYATIWRIKYTDKLSKLLLQTDVHAPAKLRANVQLKNNPDFQKEYNLQEGDGMYFNSEKMIKIW</sequence>
<evidence type="ECO:0000256" key="1">
    <source>
        <dbReference type="ARBA" id="ARBA00001947"/>
    </source>
</evidence>
<dbReference type="InterPro" id="IPR018497">
    <property type="entry name" value="Peptidase_M13_C"/>
</dbReference>
<feature type="domain" description="Peptidase M13 C-terminal" evidence="8">
    <location>
        <begin position="441"/>
        <end position="629"/>
    </location>
</feature>
<keyword evidence="6" id="KW-0862">Zinc</keyword>
<dbReference type="InterPro" id="IPR000718">
    <property type="entry name" value="Peptidase_M13"/>
</dbReference>
<dbReference type="KEGG" id="mpul:BLA55_01585"/>
<accession>A0A1L4FRX9</accession>
<evidence type="ECO:0000256" key="3">
    <source>
        <dbReference type="ARBA" id="ARBA00022670"/>
    </source>
</evidence>
<dbReference type="GO" id="GO:0005886">
    <property type="term" value="C:plasma membrane"/>
    <property type="evidence" value="ECO:0007669"/>
    <property type="project" value="TreeGrafter"/>
</dbReference>
<dbReference type="PANTHER" id="PTHR11733">
    <property type="entry name" value="ZINC METALLOPROTEASE FAMILY M13 NEPRILYSIN-RELATED"/>
    <property type="match status" value="1"/>
</dbReference>
<name>A0A1L4FRX9_9BACT</name>
<dbReference type="RefSeq" id="WP_073372364.1">
    <property type="nucleotide sequence ID" value="NZ_CP017813.1"/>
</dbReference>
<dbReference type="InterPro" id="IPR042089">
    <property type="entry name" value="Peptidase_M13_dom_2"/>
</dbReference>
<gene>
    <name evidence="10" type="ORF">BLA55_01585</name>
</gene>
<keyword evidence="3" id="KW-0645">Protease</keyword>
<reference evidence="11" key="1">
    <citation type="submission" date="2016-10" db="EMBL/GenBank/DDBJ databases">
        <authorList>
            <person name="Beylefeld A."/>
            <person name="Abolnik C."/>
        </authorList>
    </citation>
    <scope>NUCLEOTIDE SEQUENCE [LARGE SCALE GENOMIC DNA]</scope>
    <source>
        <strain evidence="11">B359_6</strain>
    </source>
</reference>
<evidence type="ECO:0000256" key="5">
    <source>
        <dbReference type="ARBA" id="ARBA00022801"/>
    </source>
</evidence>
<organism evidence="10 11">
    <name type="scientific">Mycoplasmopsis pullorum</name>
    <dbReference type="NCBI Taxonomy" id="48003"/>
    <lineage>
        <taxon>Bacteria</taxon>
        <taxon>Bacillati</taxon>
        <taxon>Mycoplasmatota</taxon>
        <taxon>Mycoplasmoidales</taxon>
        <taxon>Metamycoplasmataceae</taxon>
        <taxon>Mycoplasmopsis</taxon>
    </lineage>
</organism>
<dbReference type="Gene3D" id="3.40.390.10">
    <property type="entry name" value="Collagenase (Catalytic Domain)"/>
    <property type="match status" value="1"/>
</dbReference>
<dbReference type="PRINTS" id="PR00786">
    <property type="entry name" value="NEPRILYSIN"/>
</dbReference>
<evidence type="ECO:0008006" key="12">
    <source>
        <dbReference type="Google" id="ProtNLM"/>
    </source>
</evidence>
<feature type="domain" description="Peptidase M13 N-terminal" evidence="9">
    <location>
        <begin position="7"/>
        <end position="384"/>
    </location>
</feature>
<dbReference type="InterPro" id="IPR008753">
    <property type="entry name" value="Peptidase_M13_N"/>
</dbReference>
<proteinExistence type="inferred from homology"/>
<dbReference type="PANTHER" id="PTHR11733:SF167">
    <property type="entry name" value="FI17812P1-RELATED"/>
    <property type="match status" value="1"/>
</dbReference>
<protein>
    <recommendedName>
        <fullName evidence="12">Neutral endopeptidase</fullName>
    </recommendedName>
</protein>
<dbReference type="OrthoDB" id="9775677at2"/>
<keyword evidence="5" id="KW-0378">Hydrolase</keyword>
<evidence type="ECO:0000259" key="9">
    <source>
        <dbReference type="Pfam" id="PF05649"/>
    </source>
</evidence>
<dbReference type="InterPro" id="IPR024079">
    <property type="entry name" value="MetalloPept_cat_dom_sf"/>
</dbReference>
<keyword evidence="4" id="KW-0479">Metal-binding</keyword>
<evidence type="ECO:0000256" key="4">
    <source>
        <dbReference type="ARBA" id="ARBA00022723"/>
    </source>
</evidence>
<evidence type="ECO:0000256" key="2">
    <source>
        <dbReference type="ARBA" id="ARBA00007357"/>
    </source>
</evidence>
<dbReference type="EMBL" id="CP017813">
    <property type="protein sequence ID" value="APJ38361.1"/>
    <property type="molecule type" value="Genomic_DNA"/>
</dbReference>
<dbReference type="STRING" id="48003.BLA55_01585"/>
<evidence type="ECO:0000259" key="8">
    <source>
        <dbReference type="Pfam" id="PF01431"/>
    </source>
</evidence>
<comment type="cofactor">
    <cofactor evidence="1">
        <name>Zn(2+)</name>
        <dbReference type="ChEBI" id="CHEBI:29105"/>
    </cofactor>
</comment>
<dbReference type="GO" id="GO:0004222">
    <property type="term" value="F:metalloendopeptidase activity"/>
    <property type="evidence" value="ECO:0007669"/>
    <property type="project" value="InterPro"/>
</dbReference>
<dbReference type="Proteomes" id="UP000184322">
    <property type="component" value="Chromosome"/>
</dbReference>
<keyword evidence="11" id="KW-1185">Reference proteome</keyword>
<dbReference type="CDD" id="cd08662">
    <property type="entry name" value="M13"/>
    <property type="match status" value="1"/>
</dbReference>
<evidence type="ECO:0000313" key="10">
    <source>
        <dbReference type="EMBL" id="APJ38361.1"/>
    </source>
</evidence>
<dbReference type="SUPFAM" id="SSF55486">
    <property type="entry name" value="Metalloproteases ('zincins'), catalytic domain"/>
    <property type="match status" value="1"/>
</dbReference>
<dbReference type="Pfam" id="PF01431">
    <property type="entry name" value="Peptidase_M13"/>
    <property type="match status" value="1"/>
</dbReference>
<dbReference type="GO" id="GO:0016485">
    <property type="term" value="P:protein processing"/>
    <property type="evidence" value="ECO:0007669"/>
    <property type="project" value="TreeGrafter"/>
</dbReference>
<dbReference type="GO" id="GO:0046872">
    <property type="term" value="F:metal ion binding"/>
    <property type="evidence" value="ECO:0007669"/>
    <property type="project" value="UniProtKB-KW"/>
</dbReference>